<dbReference type="SUPFAM" id="SSF51735">
    <property type="entry name" value="NAD(P)-binding Rossmann-fold domains"/>
    <property type="match status" value="1"/>
</dbReference>
<reference evidence="4 5" key="1">
    <citation type="submission" date="2023-08" db="EMBL/GenBank/DDBJ databases">
        <title>Genome sequence of Thermaerobacter compostii strain Ins1, a spore-forming filamentous bacterium isolated from a deep geothermal reservoir.</title>
        <authorList>
            <person name="Bregnard D."/>
            <person name="Gonzalez D."/>
            <person name="Junier P."/>
        </authorList>
    </citation>
    <scope>NUCLEOTIDE SEQUENCE [LARGE SCALE GENOMIC DNA]</scope>
    <source>
        <strain evidence="4 5">Ins1</strain>
    </source>
</reference>
<comment type="similarity">
    <text evidence="1">Belongs to the NAD(P)-dependent epimerase/dehydratase family. SDR39U1 subfamily.</text>
</comment>
<dbReference type="PANTHER" id="PTHR11092">
    <property type="entry name" value="SUGAR NUCLEOTIDE EPIMERASE RELATED"/>
    <property type="match status" value="1"/>
</dbReference>
<gene>
    <name evidence="4" type="ORF">Q5761_07400</name>
</gene>
<organism evidence="4 5">
    <name type="scientific">Thermaerobacter composti</name>
    <dbReference type="NCBI Taxonomy" id="554949"/>
    <lineage>
        <taxon>Bacteria</taxon>
        <taxon>Bacillati</taxon>
        <taxon>Bacillota</taxon>
        <taxon>Clostridia</taxon>
        <taxon>Eubacteriales</taxon>
        <taxon>Clostridiales Family XVII. Incertae Sedis</taxon>
        <taxon>Thermaerobacter</taxon>
    </lineage>
</organism>
<dbReference type="Proteomes" id="UP001304683">
    <property type="component" value="Chromosome"/>
</dbReference>
<dbReference type="RefSeq" id="WP_318750064.1">
    <property type="nucleotide sequence ID" value="NZ_CP132508.1"/>
</dbReference>
<dbReference type="EMBL" id="CP132508">
    <property type="protein sequence ID" value="WPD18212.1"/>
    <property type="molecule type" value="Genomic_DNA"/>
</dbReference>
<dbReference type="InterPro" id="IPR010099">
    <property type="entry name" value="SDR39U1"/>
</dbReference>
<dbReference type="CDD" id="cd05242">
    <property type="entry name" value="SDR_a8"/>
    <property type="match status" value="1"/>
</dbReference>
<evidence type="ECO:0000256" key="1">
    <source>
        <dbReference type="ARBA" id="ARBA00009353"/>
    </source>
</evidence>
<name>A0ABZ0QN48_9FIRM</name>
<evidence type="ECO:0000259" key="2">
    <source>
        <dbReference type="Pfam" id="PF01370"/>
    </source>
</evidence>
<dbReference type="Pfam" id="PF08338">
    <property type="entry name" value="DUF1731"/>
    <property type="match status" value="1"/>
</dbReference>
<feature type="domain" description="NAD-dependent epimerase/dehydratase" evidence="2">
    <location>
        <begin position="3"/>
        <end position="233"/>
    </location>
</feature>
<dbReference type="Pfam" id="PF01370">
    <property type="entry name" value="Epimerase"/>
    <property type="match status" value="1"/>
</dbReference>
<keyword evidence="5" id="KW-1185">Reference proteome</keyword>
<sequence>MRVVIAGGTGLIGSALARRLQREGREVIVLTRSAAASGVAGGGGAGVGDGRLRHVAWTAAPVGPGEPRPPWWEAVAGAAAVVNLAGASIAAGRWTPRQKQRIRESRLQATRALVQAIEAAEPRPAVLVSGSAVGYYGPRGDEVVDEATPAGDDFLSRVCVAWEAEARKAAVAGVRVALVRTGLVLAREGGALPRLVLPFRLGAGGPLGSGRQWMPWIHLDDLVALLVFLIERPGLEGPFNGTAPNPVRNRDFARSLGRVLGRPSWLPAPAFALRLALGEMADALLLSGQRAVPRRAQQAGFRFRFPEVEPALRDLLAR</sequence>
<proteinExistence type="inferred from homology"/>
<evidence type="ECO:0000313" key="5">
    <source>
        <dbReference type="Proteomes" id="UP001304683"/>
    </source>
</evidence>
<feature type="domain" description="DUF1731" evidence="3">
    <location>
        <begin position="268"/>
        <end position="315"/>
    </location>
</feature>
<dbReference type="InterPro" id="IPR001509">
    <property type="entry name" value="Epimerase_deHydtase"/>
</dbReference>
<protein>
    <submittedName>
        <fullName evidence="4">TIGR01777 family oxidoreductase</fullName>
    </submittedName>
</protein>
<dbReference type="InterPro" id="IPR013549">
    <property type="entry name" value="DUF1731"/>
</dbReference>
<dbReference type="NCBIfam" id="TIGR01777">
    <property type="entry name" value="yfcH"/>
    <property type="match status" value="1"/>
</dbReference>
<dbReference type="InterPro" id="IPR036291">
    <property type="entry name" value="NAD(P)-bd_dom_sf"/>
</dbReference>
<dbReference type="PANTHER" id="PTHR11092:SF0">
    <property type="entry name" value="EPIMERASE FAMILY PROTEIN SDR39U1"/>
    <property type="match status" value="1"/>
</dbReference>
<evidence type="ECO:0000313" key="4">
    <source>
        <dbReference type="EMBL" id="WPD18212.1"/>
    </source>
</evidence>
<accession>A0ABZ0QN48</accession>
<dbReference type="Gene3D" id="3.40.50.720">
    <property type="entry name" value="NAD(P)-binding Rossmann-like Domain"/>
    <property type="match status" value="1"/>
</dbReference>
<evidence type="ECO:0000259" key="3">
    <source>
        <dbReference type="Pfam" id="PF08338"/>
    </source>
</evidence>